<proteinExistence type="predicted"/>
<dbReference type="Proteomes" id="UP001162001">
    <property type="component" value="Segment"/>
</dbReference>
<sequence length="262" mass="30940">MLLVNVQPSSDQYRYNQNETNDKVLLKPIKHYLGIEFPPIPYLWHYDDFLQPFPVYGIKKISINKFKDFKINLEEINDLNDLNCDVYILAQYKREKVLYNESSDSNEVYLAYHTWLFNNLTKTTEIADKKVNFKFRLLTGIYPISGNFEHYKHYPFKNEKKKSAGGIGINNKLELRQATVHQHENHIKFSGINVCNFNITSENAVFVSVMKFPHIFINDKKQFIKTNKGKSNCIVLHVFRNVHDSDPNNEEYQKLVNEFFTK</sequence>
<gene>
    <name evidence="1" type="ORF">Fadolivirus_1_833</name>
</gene>
<dbReference type="EMBL" id="MT418680">
    <property type="protein sequence ID" value="QKF94291.1"/>
    <property type="molecule type" value="Genomic_DNA"/>
</dbReference>
<accession>A0A7D3UUQ9</accession>
<evidence type="ECO:0000313" key="2">
    <source>
        <dbReference type="Proteomes" id="UP001162001"/>
    </source>
</evidence>
<keyword evidence="2" id="KW-1185">Reference proteome</keyword>
<protein>
    <submittedName>
        <fullName evidence="1">Uncharacterized protein</fullName>
    </submittedName>
</protein>
<reference evidence="1 2" key="1">
    <citation type="submission" date="2020-04" db="EMBL/GenBank/DDBJ databases">
        <title>Advantages and limits of metagenomic assembly and binning of a giant virus.</title>
        <authorList>
            <person name="Schulz F."/>
            <person name="Andreani J."/>
            <person name="Francis R."/>
            <person name="Boudjemaa H."/>
            <person name="Bou Khalil J.Y."/>
            <person name="Lee J."/>
            <person name="La Scola B."/>
            <person name="Woyke T."/>
        </authorList>
    </citation>
    <scope>NUCLEOTIDE SEQUENCE [LARGE SCALE GENOMIC DNA]</scope>
    <source>
        <strain evidence="1 2">FV1/VV64</strain>
    </source>
</reference>
<organism evidence="1 2">
    <name type="scientific">Fadolivirus FV1/VV64</name>
    <dbReference type="NCBI Taxonomy" id="3070911"/>
    <lineage>
        <taxon>Viruses</taxon>
        <taxon>Varidnaviria</taxon>
        <taxon>Bamfordvirae</taxon>
        <taxon>Nucleocytoviricota</taxon>
        <taxon>Megaviricetes</taxon>
        <taxon>Imitervirales</taxon>
        <taxon>Mimiviridae</taxon>
        <taxon>Klosneuvirinae</taxon>
        <taxon>Fadolivirus</taxon>
        <taxon>Fadolivirus algeromassiliense</taxon>
    </lineage>
</organism>
<evidence type="ECO:0000313" key="1">
    <source>
        <dbReference type="EMBL" id="QKF94291.1"/>
    </source>
</evidence>
<name>A0A7D3UUQ9_9VIRU</name>